<proteinExistence type="inferred from homology"/>
<dbReference type="Gene3D" id="1.10.10.990">
    <property type="match status" value="1"/>
</dbReference>
<evidence type="ECO:0000256" key="6">
    <source>
        <dbReference type="ARBA" id="ARBA00022839"/>
    </source>
</evidence>
<dbReference type="Pfam" id="PF17946">
    <property type="entry name" value="RecC_C"/>
    <property type="match status" value="1"/>
</dbReference>
<dbReference type="PANTHER" id="PTHR30591">
    <property type="entry name" value="RECBCD ENZYME SUBUNIT RECC"/>
    <property type="match status" value="1"/>
</dbReference>
<dbReference type="GO" id="GO:0003678">
    <property type="term" value="F:DNA helicase activity"/>
    <property type="evidence" value="ECO:0007669"/>
    <property type="project" value="UniProtKB-UniRule"/>
</dbReference>
<dbReference type="InterPro" id="IPR027417">
    <property type="entry name" value="P-loop_NTPase"/>
</dbReference>
<evidence type="ECO:0000256" key="2">
    <source>
        <dbReference type="ARBA" id="ARBA00022741"/>
    </source>
</evidence>
<keyword evidence="4 10" id="KW-0378">Hydrolase</keyword>
<feature type="domain" description="RecC C-terminal" evidence="11">
    <location>
        <begin position="818"/>
        <end position="1047"/>
    </location>
</feature>
<evidence type="ECO:0000256" key="8">
    <source>
        <dbReference type="ARBA" id="ARBA00023125"/>
    </source>
</evidence>
<comment type="subunit">
    <text evidence="10">Heterotrimer of RecB, RecC and RecD. All subunits contribute to DNA-binding.</text>
</comment>
<sequence>MPLHLHRAVRTDQLAEALGELLSVPADDPFAQDVVVVPEHGIERWLAQRLSHRLGAGESGEGGVCAGVRFVRPWSLVSLLTGQGEDDPWLPGHLVWPLLQVIDDSLDQPWAAPLARHLGHGDGEDADEVRQGRRYGLALRLARLTHRYAVQRPAVLTAWREGRAEDGTGQALPPDLTWQPELYRRLLDVMDVDPPDVRHDATLTLLRETPDAVDLPGRVSLFGHTRIAVTEMELLAALADHREVHLWLPQPSPAAWEELLDTASVEVGVVPRDEDRSADLAHHPLLASLGRDSRELARVLTQATTTAEDDLVQGSPPFADQSPAILLGWLQADLATNHAPTDEDRAARVRDAGERSLTVHACHGPSRQVEVLREEITGLLQDDPTLQPRDVLVMCPDVETYAPLIAAAFGLGEHGTDAEGVDSHPAHRLRVSLADRSLRATNPLLTTAEQLVALLGGRMSASEVLDLISSAPVRRRFRLDDSDLETITGWVRATGVRWGLDQASRAPFGLAVEGQNTWDFGLDRVLAGVAVSADGPVSVGDCVLPHDDVGSGSIDLAGRLAELVSRLDGALAALSGARSATDWTQALREGVLALTDVALDDGWQLGHLDRVLADAARHAPEDLPLRLADVRVLLDDRLAGRAGRASFRTGALTVCTMTPMRSVPHRVICLVGLDDDSFPRQQSVDGDDVLARRPMTGERDARSEDRQLLLDAIMAAQERLVITYTGADERTGERRPPAVPLGELIDAAADTTAGEVPVLRHPLQPFDPRNFAPGAVETTRAQPVSFDRAALTGAEAIRGERLPHPPLLDGPLPAEVVAEVSLTELLDFVLSPARTFLRDRLGVALTWDEDEVSDRMPISLDGLEAWQVGDRALTALLAGRPAHEVWRAELLRGELPPGGLAQVALGPVAEQVTALVAAHRQAAGSEEARSVAVDVPLPQGRRLTGTVDGVRGDGLLDVTYSRVGAKPLLRAWVRLLALSASTDESEGVSARVIGGGGRRGPQQRLLGPVDPVLARSRLADLVDLYLLGRTAPLPLPPKTSYAWAQAVHRDPKKTRAAARAALRDWQSERYPGEQDDRWFAAVYGAGADLSVLRADAAGPGTDIATLAPRFWDPILDNLGGGR</sequence>
<evidence type="ECO:0000256" key="10">
    <source>
        <dbReference type="HAMAP-Rule" id="MF_01486"/>
    </source>
</evidence>
<reference evidence="12 13" key="1">
    <citation type="submission" date="2019-06" db="EMBL/GenBank/DDBJ databases">
        <title>Sequencing the genomes of 1000 actinobacteria strains.</title>
        <authorList>
            <person name="Klenk H.-P."/>
        </authorList>
    </citation>
    <scope>NUCLEOTIDE SEQUENCE [LARGE SCALE GENOMIC DNA]</scope>
    <source>
        <strain evidence="12 13">DSM 18935</strain>
    </source>
</reference>
<dbReference type="GO" id="GO:0003677">
    <property type="term" value="F:DNA binding"/>
    <property type="evidence" value="ECO:0007669"/>
    <property type="project" value="UniProtKB-UniRule"/>
</dbReference>
<dbReference type="InterPro" id="IPR041500">
    <property type="entry name" value="RecC_C"/>
</dbReference>
<evidence type="ECO:0000313" key="13">
    <source>
        <dbReference type="Proteomes" id="UP000315628"/>
    </source>
</evidence>
<evidence type="ECO:0000256" key="5">
    <source>
        <dbReference type="ARBA" id="ARBA00022806"/>
    </source>
</evidence>
<evidence type="ECO:0000256" key="3">
    <source>
        <dbReference type="ARBA" id="ARBA00022763"/>
    </source>
</evidence>
<evidence type="ECO:0000256" key="4">
    <source>
        <dbReference type="ARBA" id="ARBA00022801"/>
    </source>
</evidence>
<dbReference type="GO" id="GO:0008854">
    <property type="term" value="F:exodeoxyribonuclease V activity"/>
    <property type="evidence" value="ECO:0007669"/>
    <property type="project" value="InterPro"/>
</dbReference>
<organism evidence="12 13">
    <name type="scientific">Marihabitans asiaticum</name>
    <dbReference type="NCBI Taxonomy" id="415218"/>
    <lineage>
        <taxon>Bacteria</taxon>
        <taxon>Bacillati</taxon>
        <taxon>Actinomycetota</taxon>
        <taxon>Actinomycetes</taxon>
        <taxon>Micrococcales</taxon>
        <taxon>Intrasporangiaceae</taxon>
        <taxon>Marihabitans</taxon>
    </lineage>
</organism>
<accession>A0A560WEJ4</accession>
<keyword evidence="13" id="KW-1185">Reference proteome</keyword>
<dbReference type="Proteomes" id="UP000315628">
    <property type="component" value="Unassembled WGS sequence"/>
</dbReference>
<keyword evidence="2 10" id="KW-0547">Nucleotide-binding</keyword>
<keyword evidence="9 10" id="KW-0234">DNA repair</keyword>
<dbReference type="GO" id="GO:0000724">
    <property type="term" value="P:double-strand break repair via homologous recombination"/>
    <property type="evidence" value="ECO:0007669"/>
    <property type="project" value="UniProtKB-UniRule"/>
</dbReference>
<dbReference type="Gene3D" id="3.40.50.300">
    <property type="entry name" value="P-loop containing nucleotide triphosphate hydrolases"/>
    <property type="match status" value="2"/>
</dbReference>
<dbReference type="PANTHER" id="PTHR30591:SF1">
    <property type="entry name" value="RECBCD ENZYME SUBUNIT RECC"/>
    <property type="match status" value="1"/>
</dbReference>
<dbReference type="GO" id="GO:0009338">
    <property type="term" value="C:exodeoxyribonuclease V complex"/>
    <property type="evidence" value="ECO:0007669"/>
    <property type="project" value="InterPro"/>
</dbReference>
<dbReference type="RefSeq" id="WP_211356511.1">
    <property type="nucleotide sequence ID" value="NZ_BAAAYT010000001.1"/>
</dbReference>
<dbReference type="PIRSF" id="PIRSF000980">
    <property type="entry name" value="RecC"/>
    <property type="match status" value="1"/>
</dbReference>
<evidence type="ECO:0000259" key="11">
    <source>
        <dbReference type="Pfam" id="PF17946"/>
    </source>
</evidence>
<gene>
    <name evidence="10" type="primary">recC</name>
    <name evidence="12" type="ORF">FB557_1600</name>
</gene>
<comment type="caution">
    <text evidence="12">The sequence shown here is derived from an EMBL/GenBank/DDBJ whole genome shotgun (WGS) entry which is preliminary data.</text>
</comment>
<dbReference type="NCBIfam" id="TIGR01450">
    <property type="entry name" value="recC"/>
    <property type="match status" value="1"/>
</dbReference>
<dbReference type="EMBL" id="VIUW01000002">
    <property type="protein sequence ID" value="TWD16057.1"/>
    <property type="molecule type" value="Genomic_DNA"/>
</dbReference>
<protein>
    <recommendedName>
        <fullName evidence="10">RecBCD enzyme subunit RecC</fullName>
    </recommendedName>
    <alternativeName>
        <fullName evidence="10">Exonuclease V subunit RecC</fullName>
        <shortName evidence="10">ExoV subunit RecC</shortName>
    </alternativeName>
    <alternativeName>
        <fullName evidence="10">Helicase/nuclease RecBCD subunit RecC</fullName>
    </alternativeName>
</protein>
<name>A0A560WEJ4_9MICO</name>
<dbReference type="SUPFAM" id="SSF52980">
    <property type="entry name" value="Restriction endonuclease-like"/>
    <property type="match status" value="1"/>
</dbReference>
<comment type="function">
    <text evidence="10">A helicase/nuclease that prepares dsDNA breaks (DSB) for recombinational DNA repair. Binds to DSBs and unwinds DNA via a highly rapid and processive ATP-dependent bidirectional helicase activity. Unwinds dsDNA until it encounters a Chi (crossover hotspot instigator) sequence from the 3' direction. Cuts ssDNA a few nucleotides 3' to the Chi site. The properties and activities of the enzyme are changed at Chi. The Chi-altered holoenzyme produces a long 3'-ssDNA overhang and facilitates RecA-binding to the ssDNA for homologous DNA recombination and repair. Holoenzyme degrades any linearized DNA that is unable to undergo homologous recombination. In the holoenzyme this subunit recognizes the wild-type Chi sequence, and when added to isolated RecB increases its ATP-dependent helicase processivity.</text>
</comment>
<dbReference type="Pfam" id="PF04257">
    <property type="entry name" value="Exonuc_V_gamma"/>
    <property type="match status" value="1"/>
</dbReference>
<dbReference type="InterPro" id="IPR006697">
    <property type="entry name" value="RecC"/>
</dbReference>
<dbReference type="SUPFAM" id="SSF52540">
    <property type="entry name" value="P-loop containing nucleoside triphosphate hydrolases"/>
    <property type="match status" value="2"/>
</dbReference>
<comment type="similarity">
    <text evidence="10">Belongs to the RecC family.</text>
</comment>
<dbReference type="Gene3D" id="3.40.50.10930">
    <property type="match status" value="1"/>
</dbReference>
<dbReference type="InterPro" id="IPR011335">
    <property type="entry name" value="Restrct_endonuc-II-like"/>
</dbReference>
<keyword evidence="1 10" id="KW-0540">Nuclease</keyword>
<keyword evidence="7 10" id="KW-0067">ATP-binding</keyword>
<keyword evidence="5 10" id="KW-0347">Helicase</keyword>
<dbReference type="Gene3D" id="1.10.10.160">
    <property type="match status" value="1"/>
</dbReference>
<dbReference type="InterPro" id="IPR013986">
    <property type="entry name" value="DExx_box_DNA_helicase_dom_sf"/>
</dbReference>
<keyword evidence="8 10" id="KW-0238">DNA-binding</keyword>
<dbReference type="GO" id="GO:0005524">
    <property type="term" value="F:ATP binding"/>
    <property type="evidence" value="ECO:0007669"/>
    <property type="project" value="UniProtKB-UniRule"/>
</dbReference>
<evidence type="ECO:0000256" key="1">
    <source>
        <dbReference type="ARBA" id="ARBA00022722"/>
    </source>
</evidence>
<evidence type="ECO:0000256" key="9">
    <source>
        <dbReference type="ARBA" id="ARBA00023204"/>
    </source>
</evidence>
<evidence type="ECO:0000256" key="7">
    <source>
        <dbReference type="ARBA" id="ARBA00022840"/>
    </source>
</evidence>
<dbReference type="AlphaFoldDB" id="A0A560WEJ4"/>
<keyword evidence="6 10" id="KW-0269">Exonuclease</keyword>
<keyword evidence="3 10" id="KW-0227">DNA damage</keyword>
<dbReference type="HAMAP" id="MF_01486">
    <property type="entry name" value="RecC"/>
    <property type="match status" value="1"/>
</dbReference>
<evidence type="ECO:0000313" key="12">
    <source>
        <dbReference type="EMBL" id="TWD16057.1"/>
    </source>
</evidence>
<comment type="miscellaneous">
    <text evidence="10">In the RecBCD complex, RecB has a slow 3'-5' helicase, an exonuclease activity and loads RecA onto ssDNA, RecD has a fast 5'-3' helicase activity, while RecC stimulates the ATPase and processivity of the RecB helicase and contributes to recognition of the Chi site.</text>
</comment>